<reference evidence="1" key="1">
    <citation type="journal article" date="2020" name="Antimicrob. Agents Chemother.">
        <title>The novel macrolide resistance genes mef(D), msr(F) and msr(H) are present on resistance islands in Macrococcus canis, Macrococcus caseolyticus and Staphylococcus aureus.</title>
        <authorList>
            <person name="Schwendener S."/>
            <person name="Dona V."/>
            <person name="Perreten V."/>
        </authorList>
    </citation>
    <scope>NUCLEOTIDE SEQUENCE</scope>
    <source>
        <strain evidence="1">Epi0076A</strain>
    </source>
</reference>
<evidence type="ECO:0000313" key="1">
    <source>
        <dbReference type="EMBL" id="QIH79107.1"/>
    </source>
</evidence>
<dbReference type="SUPFAM" id="SSF52833">
    <property type="entry name" value="Thioredoxin-like"/>
    <property type="match status" value="1"/>
</dbReference>
<sequence>MTTLKAHYDNGLTLEQYLDHMKVNKDEMLAIYNGFQVPEDARLQEIKDKNLKAIVITEDWCGDAMVNIPVLMHIAEAARIDLRFSLRDDNLELMDQYLTNGTARSIPIFVFLDDTDHQYAVWGPRAQVVQDYVTEVRQGLPSKDAPDFEEKQKEVHHTIHEKYKNTPQFWDEIYNSIVERLIHL</sequence>
<dbReference type="Proteomes" id="UP000501122">
    <property type="component" value="Chromosome"/>
</dbReference>
<dbReference type="InterPro" id="IPR036249">
    <property type="entry name" value="Thioredoxin-like_sf"/>
</dbReference>
<dbReference type="AlphaFoldDB" id="A0AAE7C0Q2"/>
<dbReference type="EMBL" id="CP047363">
    <property type="protein sequence ID" value="QIH79107.1"/>
    <property type="molecule type" value="Genomic_DNA"/>
</dbReference>
<dbReference type="RefSeq" id="WP_138072294.1">
    <property type="nucleotide sequence ID" value="NZ_CP035309.1"/>
</dbReference>
<accession>A0AAE7C0Q2</accession>
<dbReference type="Gene3D" id="3.40.30.10">
    <property type="entry name" value="Glutaredoxin"/>
    <property type="match status" value="1"/>
</dbReference>
<gene>
    <name evidence="1" type="ORF">GTN30_10670</name>
</gene>
<proteinExistence type="predicted"/>
<name>A0AAE7C0Q2_9STAP</name>
<protein>
    <submittedName>
        <fullName evidence="1">Thioredoxin family protein</fullName>
    </submittedName>
</protein>
<organism evidence="1 2">
    <name type="scientific">Macrococcoides canis</name>
    <dbReference type="NCBI Taxonomy" id="1855823"/>
    <lineage>
        <taxon>Bacteria</taxon>
        <taxon>Bacillati</taxon>
        <taxon>Bacillota</taxon>
        <taxon>Bacilli</taxon>
        <taxon>Bacillales</taxon>
        <taxon>Staphylococcaceae</taxon>
        <taxon>Macrococcoides</taxon>
    </lineage>
</organism>
<dbReference type="Pfam" id="PF14595">
    <property type="entry name" value="Thioredoxin_9"/>
    <property type="match status" value="1"/>
</dbReference>
<evidence type="ECO:0000313" key="2">
    <source>
        <dbReference type="Proteomes" id="UP000501122"/>
    </source>
</evidence>